<dbReference type="EMBL" id="KU935727">
    <property type="protein sequence ID" value="AMS02054.1"/>
    <property type="molecule type" value="Genomic_DNA"/>
</dbReference>
<evidence type="ECO:0000313" key="3">
    <source>
        <dbReference type="Proteomes" id="UP000202219"/>
    </source>
</evidence>
<keyword evidence="1" id="KW-1133">Transmembrane helix</keyword>
<protein>
    <submittedName>
        <fullName evidence="2">Uncharacterized protein</fullName>
    </submittedName>
</protein>
<keyword evidence="1" id="KW-0472">Membrane</keyword>
<dbReference type="GeneID" id="29123603"/>
<reference evidence="3" key="1">
    <citation type="submission" date="2016-03" db="EMBL/GenBank/DDBJ databases">
        <authorList>
            <person name="Ploux O."/>
        </authorList>
    </citation>
    <scope>NUCLEOTIDE SEQUENCE [LARGE SCALE GENOMIC DNA]</scope>
</reference>
<keyword evidence="3" id="KW-1185">Reference proteome</keyword>
<gene>
    <name evidence="2" type="primary">36</name>
    <name evidence="2" type="ORF">SEA_PANCHINO_36</name>
</gene>
<feature type="transmembrane region" description="Helical" evidence="1">
    <location>
        <begin position="31"/>
        <end position="53"/>
    </location>
</feature>
<accession>A0A142K7H1</accession>
<dbReference type="Proteomes" id="UP000202219">
    <property type="component" value="Segment"/>
</dbReference>
<organism evidence="2 3">
    <name type="scientific">Mycobacterium phage Panchino</name>
    <dbReference type="NCBI Taxonomy" id="1821537"/>
    <lineage>
        <taxon>Viruses</taxon>
        <taxon>Duplodnaviria</taxon>
        <taxon>Heunggongvirae</taxon>
        <taxon>Uroviricota</taxon>
        <taxon>Caudoviricetes</taxon>
        <taxon>Nclasvirinae</taxon>
        <taxon>Charlievirus</taxon>
        <taxon>Charlievirus panchino</taxon>
    </lineage>
</organism>
<dbReference type="RefSeq" id="YP_009304944.1">
    <property type="nucleotide sequence ID" value="NC_031281.1"/>
</dbReference>
<evidence type="ECO:0000313" key="2">
    <source>
        <dbReference type="EMBL" id="AMS02054.1"/>
    </source>
</evidence>
<keyword evidence="1" id="KW-0812">Transmembrane</keyword>
<sequence length="57" mass="6006">MIGVLLIIVGLMPFVVGAVWAWKNDRALFNAFAVVMTFIAAVVVIVVGISMLITGAS</sequence>
<dbReference type="OrthoDB" id="39540at10239"/>
<dbReference type="KEGG" id="vg:29123603"/>
<proteinExistence type="predicted"/>
<name>A0A142K7H1_9CAUD</name>
<evidence type="ECO:0000256" key="1">
    <source>
        <dbReference type="SAM" id="Phobius"/>
    </source>
</evidence>